<sequence length="52" mass="6085">MMNKSITKEWNDDAVIVPPYKREQFQSHGNKLKIIVPTTLTNSQFGLYEIEM</sequence>
<reference evidence="2" key="1">
    <citation type="journal article" date="2019" name="Int. J. Syst. Evol. Microbiol.">
        <title>The Global Catalogue of Microorganisms (GCM) 10K type strain sequencing project: providing services to taxonomists for standard genome sequencing and annotation.</title>
        <authorList>
            <consortium name="The Broad Institute Genomics Platform"/>
            <consortium name="The Broad Institute Genome Sequencing Center for Infectious Disease"/>
            <person name="Wu L."/>
            <person name="Ma J."/>
        </authorList>
    </citation>
    <scope>NUCLEOTIDE SEQUENCE [LARGE SCALE GENOMIC DNA]</scope>
    <source>
        <strain evidence="2">NBRC 103627</strain>
    </source>
</reference>
<comment type="caution">
    <text evidence="1">The sequence shown here is derived from an EMBL/GenBank/DDBJ whole genome shotgun (WGS) entry which is preliminary data.</text>
</comment>
<name>A0ABV8ZJQ5_9FLAO</name>
<proteinExistence type="predicted"/>
<organism evidence="1 2">
    <name type="scientific">Flavobacterium chungangensis</name>
    <dbReference type="NCBI Taxonomy" id="2708132"/>
    <lineage>
        <taxon>Bacteria</taxon>
        <taxon>Pseudomonadati</taxon>
        <taxon>Bacteroidota</taxon>
        <taxon>Flavobacteriia</taxon>
        <taxon>Flavobacteriales</taxon>
        <taxon>Flavobacteriaceae</taxon>
        <taxon>Flavobacterium</taxon>
    </lineage>
</organism>
<dbReference type="EMBL" id="JBHSFY010000011">
    <property type="protein sequence ID" value="MFC4478857.1"/>
    <property type="molecule type" value="Genomic_DNA"/>
</dbReference>
<dbReference type="Proteomes" id="UP001596003">
    <property type="component" value="Unassembled WGS sequence"/>
</dbReference>
<evidence type="ECO:0000313" key="2">
    <source>
        <dbReference type="Proteomes" id="UP001596003"/>
    </source>
</evidence>
<dbReference type="RefSeq" id="WP_379799832.1">
    <property type="nucleotide sequence ID" value="NZ_JBHSFY010000011.1"/>
</dbReference>
<gene>
    <name evidence="1" type="ORF">ACFO3N_17410</name>
</gene>
<protein>
    <submittedName>
        <fullName evidence="1">Uncharacterized protein</fullName>
    </submittedName>
</protein>
<accession>A0ABV8ZJQ5</accession>
<keyword evidence="2" id="KW-1185">Reference proteome</keyword>
<evidence type="ECO:0000313" key="1">
    <source>
        <dbReference type="EMBL" id="MFC4478857.1"/>
    </source>
</evidence>